<evidence type="ECO:0000256" key="3">
    <source>
        <dbReference type="ARBA" id="ARBA00022989"/>
    </source>
</evidence>
<sequence length="221" mass="23504">MTTPSPTLRFLRPSPPPPPPQAPSAPGIGGGLPQQAAAAPTAAELERQAKVPQLMIYMRVANIALCGILAATAVLKLIGAGVDVAGAVLACYLCAFSCILCCFETHLKVVAKTIAANFGFLYNAKGRAVFLIFVGVLCFSLNSDIAFVAGALMMVNAVFNFYVIFKYPEFERDLQRKDLESEGRDYLRANRGALAQAGVEFARNNPDLARKGAQAAASTYV</sequence>
<keyword evidence="3 6" id="KW-1133">Transmembrane helix</keyword>
<dbReference type="PANTHER" id="PTHR38894">
    <property type="entry name" value="TRANSMEMBRANE PROTEIN"/>
    <property type="match status" value="1"/>
</dbReference>
<comment type="subcellular location">
    <subcellularLocation>
        <location evidence="1">Membrane</location>
        <topology evidence="1">Multi-pass membrane protein</topology>
    </subcellularLocation>
</comment>
<keyword evidence="4 6" id="KW-0472">Membrane</keyword>
<dbReference type="InParanoid" id="D8LTB9"/>
<dbReference type="OMA" id="YTTGSQE"/>
<feature type="transmembrane region" description="Helical" evidence="6">
    <location>
        <begin position="145"/>
        <end position="165"/>
    </location>
</feature>
<evidence type="ECO:0000313" key="8">
    <source>
        <dbReference type="Proteomes" id="UP000002630"/>
    </source>
</evidence>
<evidence type="ECO:0000256" key="1">
    <source>
        <dbReference type="ARBA" id="ARBA00004141"/>
    </source>
</evidence>
<keyword evidence="2 6" id="KW-0812">Transmembrane</keyword>
<name>D8LTB9_ECTSI</name>
<evidence type="ECO:0000256" key="5">
    <source>
        <dbReference type="SAM" id="MobiDB-lite"/>
    </source>
</evidence>
<evidence type="ECO:0000256" key="2">
    <source>
        <dbReference type="ARBA" id="ARBA00022692"/>
    </source>
</evidence>
<dbReference type="Proteomes" id="UP000002630">
    <property type="component" value="Linkage Group LG26"/>
</dbReference>
<dbReference type="Pfam" id="PF08507">
    <property type="entry name" value="COPI_assoc"/>
    <property type="match status" value="1"/>
</dbReference>
<feature type="transmembrane region" description="Helical" evidence="6">
    <location>
        <begin position="56"/>
        <end position="78"/>
    </location>
</feature>
<protein>
    <submittedName>
        <fullName evidence="7">Uncharacterized protein</fullName>
    </submittedName>
</protein>
<dbReference type="InterPro" id="IPR013714">
    <property type="entry name" value="Golgi_TVP15"/>
</dbReference>
<evidence type="ECO:0000313" key="7">
    <source>
        <dbReference type="EMBL" id="CBN77990.1"/>
    </source>
</evidence>
<evidence type="ECO:0000256" key="6">
    <source>
        <dbReference type="SAM" id="Phobius"/>
    </source>
</evidence>
<dbReference type="EMBL" id="FN649751">
    <property type="protein sequence ID" value="CBN77990.1"/>
    <property type="molecule type" value="Genomic_DNA"/>
</dbReference>
<evidence type="ECO:0000256" key="4">
    <source>
        <dbReference type="ARBA" id="ARBA00023136"/>
    </source>
</evidence>
<feature type="transmembrane region" description="Helical" evidence="6">
    <location>
        <begin position="115"/>
        <end position="139"/>
    </location>
</feature>
<dbReference type="OrthoDB" id="203284at2759"/>
<dbReference type="PANTHER" id="PTHR38894:SF1">
    <property type="entry name" value="TRANSMEMBRANE PROTEIN"/>
    <property type="match status" value="1"/>
</dbReference>
<organism evidence="7 8">
    <name type="scientific">Ectocarpus siliculosus</name>
    <name type="common">Brown alga</name>
    <name type="synonym">Conferva siliculosa</name>
    <dbReference type="NCBI Taxonomy" id="2880"/>
    <lineage>
        <taxon>Eukaryota</taxon>
        <taxon>Sar</taxon>
        <taxon>Stramenopiles</taxon>
        <taxon>Ochrophyta</taxon>
        <taxon>PX clade</taxon>
        <taxon>Phaeophyceae</taxon>
        <taxon>Ectocarpales</taxon>
        <taxon>Ectocarpaceae</taxon>
        <taxon>Ectocarpus</taxon>
    </lineage>
</organism>
<dbReference type="GO" id="GO:0016020">
    <property type="term" value="C:membrane"/>
    <property type="evidence" value="ECO:0007669"/>
    <property type="project" value="UniProtKB-SubCell"/>
</dbReference>
<feature type="compositionally biased region" description="Pro residues" evidence="5">
    <location>
        <begin position="13"/>
        <end position="23"/>
    </location>
</feature>
<feature type="region of interest" description="Disordered" evidence="5">
    <location>
        <begin position="1"/>
        <end position="34"/>
    </location>
</feature>
<dbReference type="EMBL" id="FN649047">
    <property type="protein sequence ID" value="CBN77990.1"/>
    <property type="molecule type" value="Genomic_DNA"/>
</dbReference>
<gene>
    <name evidence="7" type="ORF">Esi_0081_0095</name>
</gene>
<dbReference type="AlphaFoldDB" id="D8LTB9"/>
<feature type="transmembrane region" description="Helical" evidence="6">
    <location>
        <begin position="84"/>
        <end position="103"/>
    </location>
</feature>
<dbReference type="eggNOG" id="ENOG502SB3I">
    <property type="taxonomic scope" value="Eukaryota"/>
</dbReference>
<keyword evidence="8" id="KW-1185">Reference proteome</keyword>
<accession>D8LTB9</accession>
<proteinExistence type="predicted"/>
<reference evidence="7 8" key="1">
    <citation type="journal article" date="2010" name="Nature">
        <title>The Ectocarpus genome and the independent evolution of multicellularity in brown algae.</title>
        <authorList>
            <person name="Cock J.M."/>
            <person name="Sterck L."/>
            <person name="Rouze P."/>
            <person name="Scornet D."/>
            <person name="Allen A.E."/>
            <person name="Amoutzias G."/>
            <person name="Anthouard V."/>
            <person name="Artiguenave F."/>
            <person name="Aury J.M."/>
            <person name="Badger J.H."/>
            <person name="Beszteri B."/>
            <person name="Billiau K."/>
            <person name="Bonnet E."/>
            <person name="Bothwell J.H."/>
            <person name="Bowler C."/>
            <person name="Boyen C."/>
            <person name="Brownlee C."/>
            <person name="Carrano C.J."/>
            <person name="Charrier B."/>
            <person name="Cho G.Y."/>
            <person name="Coelho S.M."/>
            <person name="Collen J."/>
            <person name="Corre E."/>
            <person name="Da Silva C."/>
            <person name="Delage L."/>
            <person name="Delaroque N."/>
            <person name="Dittami S.M."/>
            <person name="Doulbeau S."/>
            <person name="Elias M."/>
            <person name="Farnham G."/>
            <person name="Gachon C.M."/>
            <person name="Gschloessl B."/>
            <person name="Heesch S."/>
            <person name="Jabbari K."/>
            <person name="Jubin C."/>
            <person name="Kawai H."/>
            <person name="Kimura K."/>
            <person name="Kloareg B."/>
            <person name="Kupper F.C."/>
            <person name="Lang D."/>
            <person name="Le Bail A."/>
            <person name="Leblanc C."/>
            <person name="Lerouge P."/>
            <person name="Lohr M."/>
            <person name="Lopez P.J."/>
            <person name="Martens C."/>
            <person name="Maumus F."/>
            <person name="Michel G."/>
            <person name="Miranda-Saavedra D."/>
            <person name="Morales J."/>
            <person name="Moreau H."/>
            <person name="Motomura T."/>
            <person name="Nagasato C."/>
            <person name="Napoli C.A."/>
            <person name="Nelson D.R."/>
            <person name="Nyvall-Collen P."/>
            <person name="Peters A.F."/>
            <person name="Pommier C."/>
            <person name="Potin P."/>
            <person name="Poulain J."/>
            <person name="Quesneville H."/>
            <person name="Read B."/>
            <person name="Rensing S.A."/>
            <person name="Ritter A."/>
            <person name="Rousvoal S."/>
            <person name="Samanta M."/>
            <person name="Samson G."/>
            <person name="Schroeder D.C."/>
            <person name="Segurens B."/>
            <person name="Strittmatter M."/>
            <person name="Tonon T."/>
            <person name="Tregear J.W."/>
            <person name="Valentin K."/>
            <person name="von Dassow P."/>
            <person name="Yamagishi T."/>
            <person name="Van de Peer Y."/>
            <person name="Wincker P."/>
        </authorList>
    </citation>
    <scope>NUCLEOTIDE SEQUENCE [LARGE SCALE GENOMIC DNA]</scope>
    <source>
        <strain evidence="8">Ec32 / CCAP1310/4</strain>
    </source>
</reference>